<dbReference type="GO" id="GO:0003700">
    <property type="term" value="F:DNA-binding transcription factor activity"/>
    <property type="evidence" value="ECO:0007669"/>
    <property type="project" value="TreeGrafter"/>
</dbReference>
<proteinExistence type="inferred from homology"/>
<dbReference type="EMBL" id="MAJD01000002">
    <property type="protein sequence ID" value="OBX34148.1"/>
    <property type="molecule type" value="Genomic_DNA"/>
</dbReference>
<dbReference type="GO" id="GO:0043565">
    <property type="term" value="F:sequence-specific DNA binding"/>
    <property type="evidence" value="ECO:0007669"/>
    <property type="project" value="TreeGrafter"/>
</dbReference>
<dbReference type="Gene3D" id="3.40.190.10">
    <property type="entry name" value="Periplasmic binding protein-like II"/>
    <property type="match status" value="2"/>
</dbReference>
<evidence type="ECO:0000256" key="3">
    <source>
        <dbReference type="ARBA" id="ARBA00023125"/>
    </source>
</evidence>
<comment type="caution">
    <text evidence="6">The sequence shown here is derived from an EMBL/GenBank/DDBJ whole genome shotgun (WGS) entry which is preliminary data.</text>
</comment>
<dbReference type="GO" id="GO:0006351">
    <property type="term" value="P:DNA-templated transcription"/>
    <property type="evidence" value="ECO:0007669"/>
    <property type="project" value="TreeGrafter"/>
</dbReference>
<dbReference type="PANTHER" id="PTHR30537">
    <property type="entry name" value="HTH-TYPE TRANSCRIPTIONAL REGULATOR"/>
    <property type="match status" value="1"/>
</dbReference>
<comment type="similarity">
    <text evidence="1">Belongs to the LysR transcriptional regulatory family.</text>
</comment>
<evidence type="ECO:0000256" key="2">
    <source>
        <dbReference type="ARBA" id="ARBA00023015"/>
    </source>
</evidence>
<evidence type="ECO:0000313" key="7">
    <source>
        <dbReference type="Proteomes" id="UP000092504"/>
    </source>
</evidence>
<dbReference type="Pfam" id="PF03466">
    <property type="entry name" value="LysR_substrate"/>
    <property type="match status" value="1"/>
</dbReference>
<accession>A0A1B8NVZ9</accession>
<keyword evidence="2" id="KW-0805">Transcription regulation</keyword>
<dbReference type="AlphaFoldDB" id="A0A1B8NVZ9"/>
<evidence type="ECO:0000256" key="4">
    <source>
        <dbReference type="ARBA" id="ARBA00023163"/>
    </source>
</evidence>
<evidence type="ECO:0000313" key="6">
    <source>
        <dbReference type="EMBL" id="OBX34148.1"/>
    </source>
</evidence>
<dbReference type="Proteomes" id="UP000092504">
    <property type="component" value="Unassembled WGS sequence"/>
</dbReference>
<feature type="domain" description="LysR substrate-binding" evidence="5">
    <location>
        <begin position="7"/>
        <end position="177"/>
    </location>
</feature>
<sequence length="228" mass="25366">MADAPTARLQARFPDIELHVTAEDSSTSLREGDFDLALDLNDGQTPGLAITPLIEETIFPVCSPSLLRGRPPLRRPEDLAWYPLLHDVTAWRGSRDYGEWEHYLEAIEAPSVNVHRGYTFNRNHLTMEAAIAGMGVAIARQTLITNELETGALIAPLERRVATGMHYGIVYAAGAWTTVAYGPCTTGSWRKPEDPANSLAGELYRRKMRTMIAFDTPRHEKTDVQHTP</sequence>
<dbReference type="PATRIC" id="fig|2746.7.peg.3291"/>
<reference evidence="6 7" key="1">
    <citation type="submission" date="2016-06" db="EMBL/GenBank/DDBJ databases">
        <title>Genome sequence of halotolerant plant growth promoting strain of Halomonas elongata HEK1 isolated from salterns of Rann of Kutch, Gujarat, India.</title>
        <authorList>
            <person name="Gaba S."/>
            <person name="Singh R.N."/>
            <person name="Abrol S."/>
            <person name="Kaushik R."/>
            <person name="Saxena A.K."/>
        </authorList>
    </citation>
    <scope>NUCLEOTIDE SEQUENCE [LARGE SCALE GENOMIC DNA]</scope>
    <source>
        <strain evidence="6 7">HEK1</strain>
    </source>
</reference>
<evidence type="ECO:0000256" key="1">
    <source>
        <dbReference type="ARBA" id="ARBA00009437"/>
    </source>
</evidence>
<dbReference type="FunFam" id="3.40.190.10:FF:000017">
    <property type="entry name" value="Glycine cleavage system transcriptional activator"/>
    <property type="match status" value="1"/>
</dbReference>
<dbReference type="InterPro" id="IPR058163">
    <property type="entry name" value="LysR-type_TF_proteobact-type"/>
</dbReference>
<dbReference type="SUPFAM" id="SSF53850">
    <property type="entry name" value="Periplasmic binding protein-like II"/>
    <property type="match status" value="1"/>
</dbReference>
<dbReference type="InterPro" id="IPR005119">
    <property type="entry name" value="LysR_subst-bd"/>
</dbReference>
<dbReference type="PANTHER" id="PTHR30537:SF74">
    <property type="entry name" value="HTH-TYPE TRANSCRIPTIONAL REGULATOR TRPI"/>
    <property type="match status" value="1"/>
</dbReference>
<protein>
    <submittedName>
        <fullName evidence="6">Glycine cleavage system transcriptional activator</fullName>
    </submittedName>
</protein>
<evidence type="ECO:0000259" key="5">
    <source>
        <dbReference type="Pfam" id="PF03466"/>
    </source>
</evidence>
<keyword evidence="3" id="KW-0238">DNA-binding</keyword>
<name>A0A1B8NVZ9_HALEL</name>
<keyword evidence="4" id="KW-0804">Transcription</keyword>
<dbReference type="CDD" id="cd08432">
    <property type="entry name" value="PBP2_GcdR_TrpI_HvrB_AmpR_like"/>
    <property type="match status" value="1"/>
</dbReference>
<gene>
    <name evidence="6" type="primary">gcvA_9</name>
    <name evidence="6" type="ORF">A8U91_03193</name>
</gene>
<organism evidence="6 7">
    <name type="scientific">Halomonas elongata</name>
    <dbReference type="NCBI Taxonomy" id="2746"/>
    <lineage>
        <taxon>Bacteria</taxon>
        <taxon>Pseudomonadati</taxon>
        <taxon>Pseudomonadota</taxon>
        <taxon>Gammaproteobacteria</taxon>
        <taxon>Oceanospirillales</taxon>
        <taxon>Halomonadaceae</taxon>
        <taxon>Halomonas</taxon>
    </lineage>
</organism>